<dbReference type="GO" id="GO:0045505">
    <property type="term" value="F:dynein intermediate chain binding"/>
    <property type="evidence" value="ECO:0007669"/>
    <property type="project" value="InterPro"/>
</dbReference>
<feature type="compositionally biased region" description="Polar residues" evidence="1">
    <location>
        <begin position="1231"/>
        <end position="1252"/>
    </location>
</feature>
<feature type="compositionally biased region" description="Polar residues" evidence="1">
    <location>
        <begin position="505"/>
        <end position="524"/>
    </location>
</feature>
<feature type="compositionally biased region" description="Basic residues" evidence="1">
    <location>
        <begin position="1219"/>
        <end position="1230"/>
    </location>
</feature>
<feature type="region of interest" description="Disordered" evidence="1">
    <location>
        <begin position="1873"/>
        <end position="1899"/>
    </location>
</feature>
<evidence type="ECO:0000259" key="2">
    <source>
        <dbReference type="Pfam" id="PF08385"/>
    </source>
</evidence>
<evidence type="ECO:0000313" key="5">
    <source>
        <dbReference type="Proteomes" id="UP000678499"/>
    </source>
</evidence>
<keyword evidence="5" id="KW-1185">Reference proteome</keyword>
<feature type="compositionally biased region" description="Polar residues" evidence="1">
    <location>
        <begin position="1874"/>
        <end position="1888"/>
    </location>
</feature>
<proteinExistence type="predicted"/>
<dbReference type="Pfam" id="PF08393">
    <property type="entry name" value="DHC_N2"/>
    <property type="match status" value="1"/>
</dbReference>
<dbReference type="InterPro" id="IPR026983">
    <property type="entry name" value="DHC"/>
</dbReference>
<dbReference type="PANTHER" id="PTHR22878">
    <property type="entry name" value="DYNEIN HEAVY CHAIN 6, AXONEMAL-LIKE-RELATED"/>
    <property type="match status" value="1"/>
</dbReference>
<feature type="domain" description="Dynein heavy chain linker" evidence="3">
    <location>
        <begin position="2957"/>
        <end position="3383"/>
    </location>
</feature>
<evidence type="ECO:0000256" key="1">
    <source>
        <dbReference type="SAM" id="MobiDB-lite"/>
    </source>
</evidence>
<organism evidence="4">
    <name type="scientific">Notodromas monacha</name>
    <dbReference type="NCBI Taxonomy" id="399045"/>
    <lineage>
        <taxon>Eukaryota</taxon>
        <taxon>Metazoa</taxon>
        <taxon>Ecdysozoa</taxon>
        <taxon>Arthropoda</taxon>
        <taxon>Crustacea</taxon>
        <taxon>Oligostraca</taxon>
        <taxon>Ostracoda</taxon>
        <taxon>Podocopa</taxon>
        <taxon>Podocopida</taxon>
        <taxon>Cypridocopina</taxon>
        <taxon>Cypridoidea</taxon>
        <taxon>Cyprididae</taxon>
        <taxon>Notodromas</taxon>
    </lineage>
</organism>
<feature type="region of interest" description="Disordered" evidence="1">
    <location>
        <begin position="790"/>
        <end position="868"/>
    </location>
</feature>
<dbReference type="Gene3D" id="1.20.58.1120">
    <property type="match status" value="1"/>
</dbReference>
<dbReference type="InterPro" id="IPR042222">
    <property type="entry name" value="Dynein_2_N"/>
</dbReference>
<dbReference type="EMBL" id="CAJPEX010000932">
    <property type="protein sequence ID" value="CAG0917681.1"/>
    <property type="molecule type" value="Genomic_DNA"/>
</dbReference>
<dbReference type="EMBL" id="OA882969">
    <property type="protein sequence ID" value="CAD7277529.1"/>
    <property type="molecule type" value="Genomic_DNA"/>
</dbReference>
<feature type="compositionally biased region" description="Polar residues" evidence="1">
    <location>
        <begin position="1169"/>
        <end position="1190"/>
    </location>
</feature>
<protein>
    <submittedName>
        <fullName evidence="4">Uncharacterized protein</fullName>
    </submittedName>
</protein>
<evidence type="ECO:0000313" key="4">
    <source>
        <dbReference type="EMBL" id="CAD7277529.1"/>
    </source>
</evidence>
<reference evidence="4" key="1">
    <citation type="submission" date="2020-11" db="EMBL/GenBank/DDBJ databases">
        <authorList>
            <person name="Tran Van P."/>
        </authorList>
    </citation>
    <scope>NUCLEOTIDE SEQUENCE</scope>
</reference>
<dbReference type="OrthoDB" id="64868at2759"/>
<dbReference type="Gene3D" id="1.20.140.100">
    <property type="entry name" value="Dynein heavy chain, N-terminal domain 2"/>
    <property type="match status" value="1"/>
</dbReference>
<dbReference type="GO" id="GO:0030286">
    <property type="term" value="C:dynein complex"/>
    <property type="evidence" value="ECO:0007669"/>
    <property type="project" value="InterPro"/>
</dbReference>
<feature type="region of interest" description="Disordered" evidence="1">
    <location>
        <begin position="1219"/>
        <end position="1261"/>
    </location>
</feature>
<accession>A0A7R9BPA2</accession>
<feature type="region of interest" description="Disordered" evidence="1">
    <location>
        <begin position="1021"/>
        <end position="1045"/>
    </location>
</feature>
<gene>
    <name evidence="4" type="ORF">NMOB1V02_LOCUS5259</name>
</gene>
<dbReference type="PANTHER" id="PTHR22878:SF63">
    <property type="entry name" value="DYNEIN AXONEMAL HEAVY CHAIN 10"/>
    <property type="match status" value="1"/>
</dbReference>
<dbReference type="InterPro" id="IPR013602">
    <property type="entry name" value="Dynein_heavy_linker"/>
</dbReference>
<dbReference type="InterPro" id="IPR013594">
    <property type="entry name" value="Dynein_heavy_tail"/>
</dbReference>
<dbReference type="GO" id="GO:0051959">
    <property type="term" value="F:dynein light intermediate chain binding"/>
    <property type="evidence" value="ECO:0007669"/>
    <property type="project" value="InterPro"/>
</dbReference>
<dbReference type="GO" id="GO:0007018">
    <property type="term" value="P:microtubule-based movement"/>
    <property type="evidence" value="ECO:0007669"/>
    <property type="project" value="InterPro"/>
</dbReference>
<feature type="compositionally biased region" description="Low complexity" evidence="1">
    <location>
        <begin position="1096"/>
        <end position="1110"/>
    </location>
</feature>
<feature type="domain" description="Dynein heavy chain tail" evidence="2">
    <location>
        <begin position="1924"/>
        <end position="2434"/>
    </location>
</feature>
<dbReference type="Gene3D" id="1.10.287.2620">
    <property type="match status" value="1"/>
</dbReference>
<feature type="region of interest" description="Disordered" evidence="1">
    <location>
        <begin position="496"/>
        <end position="524"/>
    </location>
</feature>
<feature type="region of interest" description="Disordered" evidence="1">
    <location>
        <begin position="1159"/>
        <end position="1190"/>
    </location>
</feature>
<feature type="region of interest" description="Disordered" evidence="1">
    <location>
        <begin position="1070"/>
        <end position="1110"/>
    </location>
</feature>
<name>A0A7R9BPA2_9CRUS</name>
<dbReference type="Proteomes" id="UP000678499">
    <property type="component" value="Unassembled WGS sequence"/>
</dbReference>
<sequence length="3609" mass="409362">MRNRFEGLQFPSNVNHFAVSAVAFPPLPNGNQQAEEWSYIFYLPIVAAGWIRLNVSFLAILVGPRIEWEQNPRTSVMIQALKNLGPNCVIYYLYDAEGEQTNDTGVTMSQISRLFGALILKRLAAVTEDSGLSAPGNATGSSTRKNIDSILVTTTDADLMPVDGPGVLRRPLPDVAAIRIVEPAGCCGYFLHVFRQVWMHPMSYVTMNVSQWQTVIGYSGNEVTPKRIREAVDKELGLNLLSKIVIRGGPGWYLDQHFLSVKIDIYLNGSTTPGQNSQRLQLVSRNMLSTDRIDRSGWVWPRVHQQNVQLQNAKVGHKHGCTACCSRRNFCTQNQQATRSTPNIHLNSQNSSEICRLQKTVVVVSASVTRLHPKHEPKFEFLKRKVSHFRRSHSSSKSGSSFEKTLNVSLESFDADSLDGNTDVNVADTETTPVKSSPCSSSCCKIQNCENNKARGTPRVVVSHDDLEESLMNTTTTTTTRGVTLETPEGRKHMFASSGRRQRSTTDSRCSSVSGEGINHQSNNQQFGDLISDCEKSLEFSKEALPPNNALLLESEPNKLLLDAENVCETILTDPKCLRTETPSHFEHQRNEPVGKENQSVEKDLSLGNLKTMSANGFMNGQLDSGEFSADDEPEEAVFEHHHEADRLVEEVTISNPCIPFDSLENNQSEVSVGKEEDLGSFPEPQLVVSGLPSASADMQVADIWTMSERRSPAIGLISNEETEDEVLVIVSIDEENDRIGVPECILQDTEMSAEDSVCGIFCLFNKVHDQVSQQISCLEEIELISRESGDLPAVEKPPSAEPSEKCSNLDKACSDSADSSLDVQQDSEAIQFSSNESERPEEQEEMKSESIPEELEVSQEDSSITDSLPSAPLIIDSYQEIDSNSGQYLPIFPINETEIDALPKDPPNFETEFFDISSAPIEPAEEEEKLTTREPLSYVEQKYTTVGAANSEDERTSSAEINEEFTDLIALARHILRDDDFLSLETIPELSKEDCLSENINESLQSSWNALHPSIRNVWNDPEETTETSSDQLLADAGNTDGKNSEVHEVIQGDIWPVIEPRRFDDEVSPLIPGQIADPENSISSAPNSPRKFVSGSISKRPSSCPSSSCWNENFESQRTAKFSSLQNLPISEEIFGNLSSSLAALLLQERKMYSPEQSLISPDDSLGTRSSSAVDMGSSSLDRELGTTSSQSSILASLIESELREALRETEENALQHQRRHQNLHKKSVSWTNIHLSPTKNKPITSSFERQQNEGHAMPTESDRFNLMHLKFERQSPYDPSETLSSGTSRVPHQHYASFSNIDQELRQQDEALLQRKLLLRQRLYSTNSTKHSEEMYAKSIRESKETLLLGDTKIGRNVKNHAHQSLPSTPRKSAKVFNDDWLRVRKDDDYDTENEHVLDHRIDNFNDFGNYRRNPSHCVRCSGYTDKISINNYFEKISFKAIMEHEEDAESLADGYEGEEEEDEEAVLKTQPVQDPQELLRQHISGLLQTVIKSLFDTANNPQQLEHDPNLSTESLDTLDKYFMRQETMRVGDILVTTLVQAMKKKLTSIALSPDSFDYHSVSRKQVAQYLAVLRAIFLSFVESTESILPGEKAPGTKEERLKKISGRYRRHLQMMEQVENYVKLIARLQVHAEQVDAENKLPESPSFPPIEEISAGQFDNEKLTHELDLLDHWVRSAEQKWKIYSQATLETRSANVQDVVDEWLRHLSELSTLADALRKESFSCESVLPGEKAPGTKEERLKKISGRYRRHLQMMEQVENYVKLIARLQVHAEQVDAENKLPESPSFPPIEEISAGQFDNEKLTHELDLLDHWVRSAEQKWKIYSQATLETRSANVQDVVDEWLRHLSELSTLADALRKESFSCGENLLRISNPSAPEQRNIESPNEEQGNELPEAKENIIILPETLMDLDEDTKQRIAALLDHLKYLDQEVNQDARRTEETLQVMAPLESYFKDLCGTRSWKGMEETIQSLFTGFLILWDLSKFYGNDENILGLLKQVVAAIATRISKELSLKKLFNQSSAEIKTTLQSVIDLMNVWRNTYLDVRDTMTDTGDITTETVENAFQRGTRRWEFDRRQIFEKMECIAKICEDLLCVVKVQEEFYTVLGRDLSVAVNTPHRVTSLRKRVEFISAGTLSDLKFDPFLAEPQRAGMEGSNGTPHQWQSTITSFWRDIRFLESETISFLNEAFMNIRSVEAASLCLENLLTSNTRASIQGVLIQKLKDTQLNYNKEVVRVQKTFEYLKVTPPVGKNLPAVAGAIAWERHLLSRVENPLKQFRPERMREFEQEWQETIQLSKKARNTLTTYENEMISSWRASATEKSVSKSLLPILEYNPSGTTVGNKVASKFRICRQTYFSHLIRETKSLENLGFEVSPENLAISIMDVSRRKSLVILANIIENYSREKQRLHPAEEELLNFELEAMNRKISTGTLQKYNCLSLSLETFVKKISDELSKLVALIDTVQQLSKCLGNHVKAIAKMDLFEKPIDGTAVHSTEELRVKSQGIPSCKGFFEQLSRWQTEWITISLSNYKSLSPVLINVEAILCGTSTGRAKRMQKYYHYWEVQVYQALVSMNHFERWWKGTCVSCSPETVQAVALRQTQYGFLTRQTTGSEQSRDTQAIISASAASVCESASEMSLPCNSGKRHRASRRTTFYEDVCRHAGIVSAVAGVKASAKQLIHELQGTLLRWRKFRPLWILDRTKVLQKFMSSNPIVTDFENRLHMYSSVVEEASLESSHMNLHCISLDVMPMVHAVNLHGTAWMQSFALNLKSAATSKILKIKKLTKTYKALLQRSPRAFDDLKSILSTVEKILEHRLDMEREISESEEMMHTLRIYNVLELDEDDLNSHRAAKDAWNELCWAAQTLEVQLFRVKWKFKRITEIDSSLFSNQCKEFKIKFVTEGPNLIADDLDSSWSLTQAFNEDLERFQSEQERLKSAQILFNLPQGEYPDLVIVSNEMHALEAIFAIYHQYKVHVDRWSIRRCLELQSRQFSRPLKTCLHDLQPFSHSDLGSAAVAWVLEGKVRDSLLAARLLELLHSPSLRQRHYDTLNVVLGVHIEEALKTMTIGDFFGIELHQHQKVIQELVFSAEHELLIEKSIQELDEVWSNVRLTFEPYESYALSELIPILTGANQLEEVIEDSCVQLQKLNASDFAGPFVQEIASLRDKICRVEDLLLNWSETQSDLLTWEAFFYHVFPESAIDDEIVSSAKITQEADMFINAMKIYTKVTRTCESVDSSVMEFAESYQGEQALETLLEVKQEVEKLQSCEDLAIESARGIYPAAYFLSDITLIDIMSTPPSLLEKSWISLIRPHLAELRTADTDRVTDDSKRISEAISVISFDDEELKFREGIEVPQRPVGVSWMRKIEIAIAKSHRFSTKRAIFDFHFRFESRDKFKDWINCHVASVILSAVRVWWTSAVTHALMSIEQGNAAAMKLFRQDFIRDTEGMIESVSQILSENGDETEQNRDIFHKKSTAFLLFLLHARDVIDNLIVKNVTDVGDFEWLSCFRSYWCKDVDDLVLRQCNVQHQHRHEYSGMLGSEMVCLPATDRMFLAMNQASASFQTSLLTGVAYTQVGKLVHTGDMSAILRSDPAVHVKCTKVLLLHI</sequence>
<feature type="compositionally biased region" description="Basic and acidic residues" evidence="1">
    <location>
        <begin position="837"/>
        <end position="851"/>
    </location>
</feature>
<dbReference type="Pfam" id="PF08385">
    <property type="entry name" value="DHC_N1"/>
    <property type="match status" value="1"/>
</dbReference>
<feature type="compositionally biased region" description="Polar residues" evidence="1">
    <location>
        <begin position="817"/>
        <end position="833"/>
    </location>
</feature>
<evidence type="ECO:0000259" key="3">
    <source>
        <dbReference type="Pfam" id="PF08393"/>
    </source>
</evidence>